<dbReference type="EMBL" id="CABDUW010000906">
    <property type="protein sequence ID" value="VTJ76594.1"/>
    <property type="molecule type" value="Genomic_DNA"/>
</dbReference>
<comment type="caution">
    <text evidence="2">The sequence shown here is derived from an EMBL/GenBank/DDBJ whole genome shotgun (WGS) entry which is preliminary data.</text>
</comment>
<dbReference type="AlphaFoldDB" id="A0A5E4C3Y8"/>
<dbReference type="Proteomes" id="UP000335636">
    <property type="component" value="Unassembled WGS sequence"/>
</dbReference>
<feature type="region of interest" description="Disordered" evidence="1">
    <location>
        <begin position="1"/>
        <end position="36"/>
    </location>
</feature>
<sequence>LSGAPSRTIDISNRAKLLATDPSRNPRRSSNAGHLAATHVQDLQLKSCVDPHQPTWDSPPSWDSAAMEIVPYTW</sequence>
<protein>
    <submittedName>
        <fullName evidence="2">Uncharacterized protein</fullName>
    </submittedName>
</protein>
<evidence type="ECO:0000313" key="2">
    <source>
        <dbReference type="EMBL" id="VTJ76594.1"/>
    </source>
</evidence>
<keyword evidence="3" id="KW-1185">Reference proteome</keyword>
<evidence type="ECO:0000256" key="1">
    <source>
        <dbReference type="SAM" id="MobiDB-lite"/>
    </source>
</evidence>
<name>A0A5E4C3Y8_MARMO</name>
<evidence type="ECO:0000313" key="3">
    <source>
        <dbReference type="Proteomes" id="UP000335636"/>
    </source>
</evidence>
<gene>
    <name evidence="2" type="ORF">MONAX_5E038791</name>
</gene>
<organism evidence="2 3">
    <name type="scientific">Marmota monax</name>
    <name type="common">Woodchuck</name>
    <dbReference type="NCBI Taxonomy" id="9995"/>
    <lineage>
        <taxon>Eukaryota</taxon>
        <taxon>Metazoa</taxon>
        <taxon>Chordata</taxon>
        <taxon>Craniata</taxon>
        <taxon>Vertebrata</taxon>
        <taxon>Euteleostomi</taxon>
        <taxon>Mammalia</taxon>
        <taxon>Eutheria</taxon>
        <taxon>Euarchontoglires</taxon>
        <taxon>Glires</taxon>
        <taxon>Rodentia</taxon>
        <taxon>Sciuromorpha</taxon>
        <taxon>Sciuridae</taxon>
        <taxon>Xerinae</taxon>
        <taxon>Marmotini</taxon>
        <taxon>Marmota</taxon>
    </lineage>
</organism>
<accession>A0A5E4C3Y8</accession>
<reference evidence="2" key="1">
    <citation type="submission" date="2019-04" db="EMBL/GenBank/DDBJ databases">
        <authorList>
            <person name="Alioto T."/>
            <person name="Alioto T."/>
        </authorList>
    </citation>
    <scope>NUCLEOTIDE SEQUENCE [LARGE SCALE GENOMIC DNA]</scope>
</reference>
<proteinExistence type="predicted"/>
<feature type="non-terminal residue" evidence="2">
    <location>
        <position position="1"/>
    </location>
</feature>